<organism evidence="17 18">
    <name type="scientific">Bacillus thermozeamaize</name>
    <dbReference type="NCBI Taxonomy" id="230954"/>
    <lineage>
        <taxon>Bacteria</taxon>
        <taxon>Bacillati</taxon>
        <taxon>Bacillota</taxon>
        <taxon>Bacilli</taxon>
        <taxon>Bacillales</taxon>
        <taxon>Bacillaceae</taxon>
        <taxon>Bacillus</taxon>
    </lineage>
</organism>
<dbReference type="InterPro" id="IPR005467">
    <property type="entry name" value="His_kinase_dom"/>
</dbReference>
<evidence type="ECO:0000256" key="4">
    <source>
        <dbReference type="ARBA" id="ARBA00022475"/>
    </source>
</evidence>
<dbReference type="InterPro" id="IPR004358">
    <property type="entry name" value="Sig_transdc_His_kin-like_C"/>
</dbReference>
<dbReference type="EMBL" id="LZRT01000013">
    <property type="protein sequence ID" value="OUM90576.1"/>
    <property type="molecule type" value="Genomic_DNA"/>
</dbReference>
<feature type="domain" description="HAMP" evidence="16">
    <location>
        <begin position="80"/>
        <end position="127"/>
    </location>
</feature>
<dbReference type="PANTHER" id="PTHR43711:SF1">
    <property type="entry name" value="HISTIDINE KINASE 1"/>
    <property type="match status" value="1"/>
</dbReference>
<dbReference type="FunFam" id="3.30.565.10:FF:000006">
    <property type="entry name" value="Sensor histidine kinase WalK"/>
    <property type="match status" value="1"/>
</dbReference>
<comment type="catalytic activity">
    <reaction evidence="1">
        <text>ATP + protein L-histidine = ADP + protein N-phospho-L-histidine.</text>
        <dbReference type="EC" id="2.7.13.3"/>
    </reaction>
</comment>
<dbReference type="Gene3D" id="3.30.565.10">
    <property type="entry name" value="Histidine kinase-like ATPase, C-terminal domain"/>
    <property type="match status" value="1"/>
</dbReference>
<keyword evidence="7 14" id="KW-0812">Transmembrane</keyword>
<dbReference type="InterPro" id="IPR036097">
    <property type="entry name" value="HisK_dim/P_sf"/>
</dbReference>
<dbReference type="AlphaFoldDB" id="A0A1Y3PWP2"/>
<name>A0A1Y3PWP2_9BACI</name>
<comment type="subcellular location">
    <subcellularLocation>
        <location evidence="2">Cell membrane</location>
        <topology evidence="2">Multi-pass membrane protein</topology>
    </subcellularLocation>
</comment>
<evidence type="ECO:0000256" key="6">
    <source>
        <dbReference type="ARBA" id="ARBA00022679"/>
    </source>
</evidence>
<evidence type="ECO:0000256" key="5">
    <source>
        <dbReference type="ARBA" id="ARBA00022553"/>
    </source>
</evidence>
<protein>
    <recommendedName>
        <fullName evidence="3">histidine kinase</fullName>
        <ecNumber evidence="3">2.7.13.3</ecNumber>
    </recommendedName>
</protein>
<dbReference type="EC" id="2.7.13.3" evidence="3"/>
<keyword evidence="8" id="KW-0547">Nucleotide-binding</keyword>
<dbReference type="PROSITE" id="PS50885">
    <property type="entry name" value="HAMP"/>
    <property type="match status" value="1"/>
</dbReference>
<dbReference type="Pfam" id="PF00672">
    <property type="entry name" value="HAMP"/>
    <property type="match status" value="1"/>
</dbReference>
<evidence type="ECO:0000259" key="16">
    <source>
        <dbReference type="PROSITE" id="PS50885"/>
    </source>
</evidence>
<accession>A0A1Y3PWP2</accession>
<evidence type="ECO:0000256" key="14">
    <source>
        <dbReference type="SAM" id="Phobius"/>
    </source>
</evidence>
<keyword evidence="4" id="KW-1003">Cell membrane</keyword>
<dbReference type="InterPro" id="IPR003660">
    <property type="entry name" value="HAMP_dom"/>
</dbReference>
<dbReference type="Proteomes" id="UP000196475">
    <property type="component" value="Unassembled WGS sequence"/>
</dbReference>
<keyword evidence="12" id="KW-0902">Two-component regulatory system</keyword>
<feature type="domain" description="Histidine kinase" evidence="15">
    <location>
        <begin position="135"/>
        <end position="350"/>
    </location>
</feature>
<dbReference type="PANTHER" id="PTHR43711">
    <property type="entry name" value="TWO-COMPONENT HISTIDINE KINASE"/>
    <property type="match status" value="1"/>
</dbReference>
<dbReference type="CDD" id="cd00082">
    <property type="entry name" value="HisKA"/>
    <property type="match status" value="1"/>
</dbReference>
<evidence type="ECO:0000256" key="3">
    <source>
        <dbReference type="ARBA" id="ARBA00012438"/>
    </source>
</evidence>
<dbReference type="Gene3D" id="1.10.287.130">
    <property type="match status" value="1"/>
</dbReference>
<feature type="transmembrane region" description="Helical" evidence="14">
    <location>
        <begin position="50"/>
        <end position="72"/>
    </location>
</feature>
<dbReference type="PRINTS" id="PR00344">
    <property type="entry name" value="BCTRLSENSOR"/>
</dbReference>
<sequence length="366" mass="40748">MKNIRKRLRFLAALLIFIFALGACWTAAFFLTSLLYSRIGARPPELVRFLMDATLGLLIFAGGLAALSRVAFPGHMAGFQALTDAMRRLSRGDFNVKLQVQAEEDGQFGRLVQSFNEMASGLKALEDMRQEFISNVSHEIQSPLASISGFARALRSDRLSEEERGRYLDIIETESKRLSRLSDNLLKLAALESEHPPFRPERYRLDRQLREAVLACEPQWLEKSIDMEVDLEETEIVADPELMGQVWGNLIHNAVKFTPAGGTIGVLLRRSGEAAEVCVSDTGIGIGEEDLPRIFERFYKADKARGRAGGGSGLGLSIVKKIVDLHRGSIEVRSKPGEGTTFTVRLPLEHERKKEADNKEGIMDAF</sequence>
<dbReference type="PROSITE" id="PS51257">
    <property type="entry name" value="PROKAR_LIPOPROTEIN"/>
    <property type="match status" value="1"/>
</dbReference>
<evidence type="ECO:0000313" key="18">
    <source>
        <dbReference type="Proteomes" id="UP000196475"/>
    </source>
</evidence>
<evidence type="ECO:0000256" key="13">
    <source>
        <dbReference type="ARBA" id="ARBA00023136"/>
    </source>
</evidence>
<dbReference type="GO" id="GO:0005524">
    <property type="term" value="F:ATP binding"/>
    <property type="evidence" value="ECO:0007669"/>
    <property type="project" value="UniProtKB-KW"/>
</dbReference>
<dbReference type="CDD" id="cd06225">
    <property type="entry name" value="HAMP"/>
    <property type="match status" value="1"/>
</dbReference>
<dbReference type="Pfam" id="PF00512">
    <property type="entry name" value="HisKA"/>
    <property type="match status" value="1"/>
</dbReference>
<evidence type="ECO:0000256" key="11">
    <source>
        <dbReference type="ARBA" id="ARBA00022989"/>
    </source>
</evidence>
<dbReference type="Pfam" id="PF02518">
    <property type="entry name" value="HATPase_c"/>
    <property type="match status" value="1"/>
</dbReference>
<evidence type="ECO:0000256" key="2">
    <source>
        <dbReference type="ARBA" id="ARBA00004651"/>
    </source>
</evidence>
<dbReference type="GO" id="GO:0000155">
    <property type="term" value="F:phosphorelay sensor kinase activity"/>
    <property type="evidence" value="ECO:0007669"/>
    <property type="project" value="InterPro"/>
</dbReference>
<keyword evidence="6" id="KW-0808">Transferase</keyword>
<dbReference type="InterPro" id="IPR003594">
    <property type="entry name" value="HATPase_dom"/>
</dbReference>
<evidence type="ECO:0000259" key="15">
    <source>
        <dbReference type="PROSITE" id="PS50109"/>
    </source>
</evidence>
<dbReference type="InterPro" id="IPR050736">
    <property type="entry name" value="Sensor_HK_Regulatory"/>
</dbReference>
<reference evidence="18" key="1">
    <citation type="submission" date="2016-06" db="EMBL/GenBank/DDBJ databases">
        <authorList>
            <person name="Nascimento L."/>
            <person name="Pereira R.V."/>
            <person name="Martins L.F."/>
            <person name="Quaggio R.B."/>
            <person name="Silva A.M."/>
            <person name="Setubal J.C."/>
        </authorList>
    </citation>
    <scope>NUCLEOTIDE SEQUENCE [LARGE SCALE GENOMIC DNA]</scope>
</reference>
<evidence type="ECO:0000256" key="7">
    <source>
        <dbReference type="ARBA" id="ARBA00022692"/>
    </source>
</evidence>
<keyword evidence="10" id="KW-0067">ATP-binding</keyword>
<gene>
    <name evidence="17" type="ORF">BAA01_03100</name>
</gene>
<keyword evidence="9 17" id="KW-0418">Kinase</keyword>
<dbReference type="SUPFAM" id="SSF158472">
    <property type="entry name" value="HAMP domain-like"/>
    <property type="match status" value="1"/>
</dbReference>
<dbReference type="SUPFAM" id="SSF55874">
    <property type="entry name" value="ATPase domain of HSP90 chaperone/DNA topoisomerase II/histidine kinase"/>
    <property type="match status" value="1"/>
</dbReference>
<keyword evidence="5" id="KW-0597">Phosphoprotein</keyword>
<dbReference type="InterPro" id="IPR003661">
    <property type="entry name" value="HisK_dim/P_dom"/>
</dbReference>
<dbReference type="SMART" id="SM00388">
    <property type="entry name" value="HisKA"/>
    <property type="match status" value="1"/>
</dbReference>
<evidence type="ECO:0000256" key="12">
    <source>
        <dbReference type="ARBA" id="ARBA00023012"/>
    </source>
</evidence>
<dbReference type="CDD" id="cd00075">
    <property type="entry name" value="HATPase"/>
    <property type="match status" value="1"/>
</dbReference>
<dbReference type="FunFam" id="1.10.287.130:FF:000001">
    <property type="entry name" value="Two-component sensor histidine kinase"/>
    <property type="match status" value="1"/>
</dbReference>
<comment type="caution">
    <text evidence="17">The sequence shown here is derived from an EMBL/GenBank/DDBJ whole genome shotgun (WGS) entry which is preliminary data.</text>
</comment>
<evidence type="ECO:0000313" key="17">
    <source>
        <dbReference type="EMBL" id="OUM90576.1"/>
    </source>
</evidence>
<dbReference type="Gene3D" id="6.10.340.10">
    <property type="match status" value="1"/>
</dbReference>
<dbReference type="SUPFAM" id="SSF47384">
    <property type="entry name" value="Homodimeric domain of signal transducing histidine kinase"/>
    <property type="match status" value="1"/>
</dbReference>
<evidence type="ECO:0000256" key="9">
    <source>
        <dbReference type="ARBA" id="ARBA00022777"/>
    </source>
</evidence>
<dbReference type="SMART" id="SM00304">
    <property type="entry name" value="HAMP"/>
    <property type="match status" value="1"/>
</dbReference>
<evidence type="ECO:0000256" key="8">
    <source>
        <dbReference type="ARBA" id="ARBA00022741"/>
    </source>
</evidence>
<proteinExistence type="predicted"/>
<keyword evidence="13 14" id="KW-0472">Membrane</keyword>
<evidence type="ECO:0000256" key="1">
    <source>
        <dbReference type="ARBA" id="ARBA00000085"/>
    </source>
</evidence>
<dbReference type="InterPro" id="IPR036890">
    <property type="entry name" value="HATPase_C_sf"/>
</dbReference>
<dbReference type="PROSITE" id="PS50109">
    <property type="entry name" value="HIS_KIN"/>
    <property type="match status" value="1"/>
</dbReference>
<evidence type="ECO:0000256" key="10">
    <source>
        <dbReference type="ARBA" id="ARBA00022840"/>
    </source>
</evidence>
<dbReference type="SMART" id="SM00387">
    <property type="entry name" value="HATPase_c"/>
    <property type="match status" value="1"/>
</dbReference>
<keyword evidence="11 14" id="KW-1133">Transmembrane helix</keyword>
<dbReference type="GO" id="GO:0005886">
    <property type="term" value="C:plasma membrane"/>
    <property type="evidence" value="ECO:0007669"/>
    <property type="project" value="UniProtKB-SubCell"/>
</dbReference>